<organism evidence="4 5">
    <name type="scientific">Pontibacter ruber</name>
    <dbReference type="NCBI Taxonomy" id="1343895"/>
    <lineage>
        <taxon>Bacteria</taxon>
        <taxon>Pseudomonadati</taxon>
        <taxon>Bacteroidota</taxon>
        <taxon>Cytophagia</taxon>
        <taxon>Cytophagales</taxon>
        <taxon>Hymenobacteraceae</taxon>
        <taxon>Pontibacter</taxon>
    </lineage>
</organism>
<keyword evidence="2" id="KW-1133">Transmembrane helix</keyword>
<feature type="transmembrane region" description="Helical" evidence="2">
    <location>
        <begin position="216"/>
        <end position="239"/>
    </location>
</feature>
<dbReference type="Gene3D" id="3.30.1950.10">
    <property type="entry name" value="wza like domain"/>
    <property type="match status" value="1"/>
</dbReference>
<evidence type="ECO:0000256" key="2">
    <source>
        <dbReference type="SAM" id="Phobius"/>
    </source>
</evidence>
<dbReference type="Proteomes" id="UP001597374">
    <property type="component" value="Unassembled WGS sequence"/>
</dbReference>
<accession>A0ABW5CSS7</accession>
<name>A0ABW5CSS7_9BACT</name>
<protein>
    <submittedName>
        <fullName evidence="4">Polysaccharide biosynthesis/export family protein</fullName>
    </submittedName>
</protein>
<evidence type="ECO:0000313" key="4">
    <source>
        <dbReference type="EMBL" id="MFD2245446.1"/>
    </source>
</evidence>
<keyword evidence="2" id="KW-0812">Transmembrane</keyword>
<proteinExistence type="predicted"/>
<comment type="caution">
    <text evidence="4">The sequence shown here is derived from an EMBL/GenBank/DDBJ whole genome shotgun (WGS) entry which is preliminary data.</text>
</comment>
<keyword evidence="2" id="KW-0472">Membrane</keyword>
<evidence type="ECO:0000259" key="3">
    <source>
        <dbReference type="Pfam" id="PF02563"/>
    </source>
</evidence>
<evidence type="ECO:0000256" key="1">
    <source>
        <dbReference type="ARBA" id="ARBA00022729"/>
    </source>
</evidence>
<dbReference type="Pfam" id="PF02563">
    <property type="entry name" value="Poly_export"/>
    <property type="match status" value="1"/>
</dbReference>
<feature type="domain" description="Polysaccharide export protein N-terminal" evidence="3">
    <location>
        <begin position="26"/>
        <end position="121"/>
    </location>
</feature>
<dbReference type="EMBL" id="JBHUIM010000001">
    <property type="protein sequence ID" value="MFD2245446.1"/>
    <property type="molecule type" value="Genomic_DNA"/>
</dbReference>
<evidence type="ECO:0000313" key="5">
    <source>
        <dbReference type="Proteomes" id="UP001597374"/>
    </source>
</evidence>
<dbReference type="InterPro" id="IPR049712">
    <property type="entry name" value="Poly_export"/>
</dbReference>
<reference evidence="5" key="1">
    <citation type="journal article" date="2019" name="Int. J. Syst. Evol. Microbiol.">
        <title>The Global Catalogue of Microorganisms (GCM) 10K type strain sequencing project: providing services to taxonomists for standard genome sequencing and annotation.</title>
        <authorList>
            <consortium name="The Broad Institute Genomics Platform"/>
            <consortium name="The Broad Institute Genome Sequencing Center for Infectious Disease"/>
            <person name="Wu L."/>
            <person name="Ma J."/>
        </authorList>
    </citation>
    <scope>NUCLEOTIDE SEQUENCE [LARGE SCALE GENOMIC DNA]</scope>
    <source>
        <strain evidence="5">CGMCC 4.1782</strain>
    </source>
</reference>
<dbReference type="PANTHER" id="PTHR33619">
    <property type="entry name" value="POLYSACCHARIDE EXPORT PROTEIN GFCE-RELATED"/>
    <property type="match status" value="1"/>
</dbReference>
<dbReference type="InterPro" id="IPR003715">
    <property type="entry name" value="Poly_export_N"/>
</dbReference>
<sequence length="240" mass="26612">MSKRELVYLQNRNFKDQVPTQITNTYKSYTLQPNDVLSVKVQSVQPEMSNIFNIIDPANAFGISDPGSMYLSGYSVDQEGNITLPTVGKLKVAGMTTAQTQDLIQRNLDKYVSNATVIVKLISFRISVLGEVRNPGHFFVYNERANLLEGLSLAGDLTTGGSRQNVKLIRQKPEGSEVVLLDLTDPKIVQSPYYYLMPGDVLYVEPSKKQVRRDNLVGLSVATVALTAISTAVLLLNYFE</sequence>
<keyword evidence="5" id="KW-1185">Reference proteome</keyword>
<gene>
    <name evidence="4" type="ORF">ACFSKP_04215</name>
</gene>
<dbReference type="PANTHER" id="PTHR33619:SF3">
    <property type="entry name" value="POLYSACCHARIDE EXPORT PROTEIN GFCE-RELATED"/>
    <property type="match status" value="1"/>
</dbReference>
<keyword evidence="1" id="KW-0732">Signal</keyword>
<dbReference type="RefSeq" id="WP_377495213.1">
    <property type="nucleotide sequence ID" value="NZ_JBHUIM010000001.1"/>
</dbReference>